<organism evidence="8 9">
    <name type="scientific">Aedoeadaptatus ivorii</name>
    <dbReference type="NCBI Taxonomy" id="54006"/>
    <lineage>
        <taxon>Bacteria</taxon>
        <taxon>Bacillati</taxon>
        <taxon>Bacillota</taxon>
        <taxon>Tissierellia</taxon>
        <taxon>Tissierellales</taxon>
        <taxon>Peptoniphilaceae</taxon>
        <taxon>Aedoeadaptatus</taxon>
    </lineage>
</organism>
<keyword evidence="9" id="KW-1185">Reference proteome</keyword>
<dbReference type="AlphaFoldDB" id="A0A3S5F7U0"/>
<protein>
    <submittedName>
        <fullName evidence="8">High-affinity zinc uptake system membrane protein znuB</fullName>
    </submittedName>
</protein>
<dbReference type="PANTHER" id="PTHR30477:SF0">
    <property type="entry name" value="METAL TRANSPORT SYSTEM MEMBRANE PROTEIN TM_0125-RELATED"/>
    <property type="match status" value="1"/>
</dbReference>
<feature type="transmembrane region" description="Helical" evidence="7">
    <location>
        <begin position="9"/>
        <end position="29"/>
    </location>
</feature>
<sequence length="280" mass="29477">MLEFQFMRHALLAGCMLSIMIPMIGVVMVSRKTSMIGDSLSHTSLAGVALGLISGISPVLGAICVCLLSAFAIEYIRHRLPAHGDMATAVITSIGLGAAAILSRFAPGGNNFDSYLFGSIASVTAGDVLQVAVVFAVTVFFSIVLYGGLVNIAIDENLARLAGVHVPVVNGMLTALSAIVIALSCKIVGALMISSILILPVATALIVGKSYRQVYRNSVLLGVFYTMSGILFSYYFDVPTGGVIVVLAVAGMLLVAAGKKWRSRGSAREEKENHIRRISL</sequence>
<comment type="similarity">
    <text evidence="2 6">Belongs to the ABC-3 integral membrane protein family.</text>
</comment>
<keyword evidence="6" id="KW-0813">Transport</keyword>
<dbReference type="OrthoDB" id="9798540at2"/>
<dbReference type="SUPFAM" id="SSF81345">
    <property type="entry name" value="ABC transporter involved in vitamin B12 uptake, BtuC"/>
    <property type="match status" value="1"/>
</dbReference>
<accession>A0A3S5F7U0</accession>
<dbReference type="Proteomes" id="UP000269544">
    <property type="component" value="Chromosome"/>
</dbReference>
<proteinExistence type="inferred from homology"/>
<dbReference type="KEGG" id="piv:NCTC13079_00504"/>
<feature type="transmembrane region" description="Helical" evidence="7">
    <location>
        <begin position="88"/>
        <end position="108"/>
    </location>
</feature>
<reference evidence="8 9" key="1">
    <citation type="submission" date="2018-12" db="EMBL/GenBank/DDBJ databases">
        <authorList>
            <consortium name="Pathogen Informatics"/>
        </authorList>
    </citation>
    <scope>NUCLEOTIDE SEQUENCE [LARGE SCALE GENOMIC DNA]</scope>
    <source>
        <strain evidence="8 9">NCTC13079</strain>
    </source>
</reference>
<evidence type="ECO:0000256" key="7">
    <source>
        <dbReference type="SAM" id="Phobius"/>
    </source>
</evidence>
<comment type="subcellular location">
    <subcellularLocation>
        <location evidence="6">Cell membrane</location>
        <topology evidence="6">Multi-pass membrane protein</topology>
    </subcellularLocation>
    <subcellularLocation>
        <location evidence="1">Membrane</location>
        <topology evidence="1">Multi-pass membrane protein</topology>
    </subcellularLocation>
</comment>
<keyword evidence="4 7" id="KW-1133">Transmembrane helix</keyword>
<evidence type="ECO:0000256" key="5">
    <source>
        <dbReference type="ARBA" id="ARBA00023136"/>
    </source>
</evidence>
<dbReference type="InterPro" id="IPR037294">
    <property type="entry name" value="ABC_BtuC-like"/>
</dbReference>
<dbReference type="GO" id="GO:0043190">
    <property type="term" value="C:ATP-binding cassette (ABC) transporter complex"/>
    <property type="evidence" value="ECO:0007669"/>
    <property type="project" value="InterPro"/>
</dbReference>
<name>A0A3S5F7U0_9FIRM</name>
<gene>
    <name evidence="8" type="primary">znuB_2</name>
    <name evidence="8" type="ORF">NCTC13079_00504</name>
</gene>
<dbReference type="GO" id="GO:0055085">
    <property type="term" value="P:transmembrane transport"/>
    <property type="evidence" value="ECO:0007669"/>
    <property type="project" value="InterPro"/>
</dbReference>
<feature type="transmembrane region" description="Helical" evidence="7">
    <location>
        <begin position="49"/>
        <end position="76"/>
    </location>
</feature>
<feature type="transmembrane region" description="Helical" evidence="7">
    <location>
        <begin position="219"/>
        <end position="236"/>
    </location>
</feature>
<dbReference type="GO" id="GO:0010043">
    <property type="term" value="P:response to zinc ion"/>
    <property type="evidence" value="ECO:0007669"/>
    <property type="project" value="TreeGrafter"/>
</dbReference>
<evidence type="ECO:0000313" key="8">
    <source>
        <dbReference type="EMBL" id="VEJ35094.1"/>
    </source>
</evidence>
<feature type="transmembrane region" description="Helical" evidence="7">
    <location>
        <begin position="161"/>
        <end position="181"/>
    </location>
</feature>
<dbReference type="EMBL" id="LR134523">
    <property type="protein sequence ID" value="VEJ35094.1"/>
    <property type="molecule type" value="Genomic_DNA"/>
</dbReference>
<evidence type="ECO:0000256" key="2">
    <source>
        <dbReference type="ARBA" id="ARBA00008034"/>
    </source>
</evidence>
<evidence type="ECO:0000313" key="9">
    <source>
        <dbReference type="Proteomes" id="UP000269544"/>
    </source>
</evidence>
<dbReference type="Pfam" id="PF00950">
    <property type="entry name" value="ABC-3"/>
    <property type="match status" value="1"/>
</dbReference>
<evidence type="ECO:0000256" key="4">
    <source>
        <dbReference type="ARBA" id="ARBA00022989"/>
    </source>
</evidence>
<dbReference type="Gene3D" id="1.10.3470.10">
    <property type="entry name" value="ABC transporter involved in vitamin B12 uptake, BtuC"/>
    <property type="match status" value="1"/>
</dbReference>
<keyword evidence="5 7" id="KW-0472">Membrane</keyword>
<dbReference type="InterPro" id="IPR001626">
    <property type="entry name" value="ABC_TroCD"/>
</dbReference>
<evidence type="ECO:0000256" key="6">
    <source>
        <dbReference type="RuleBase" id="RU003943"/>
    </source>
</evidence>
<feature type="transmembrane region" description="Helical" evidence="7">
    <location>
        <begin position="187"/>
        <end position="207"/>
    </location>
</feature>
<evidence type="ECO:0000256" key="1">
    <source>
        <dbReference type="ARBA" id="ARBA00004141"/>
    </source>
</evidence>
<keyword evidence="3 6" id="KW-0812">Transmembrane</keyword>
<feature type="transmembrane region" description="Helical" evidence="7">
    <location>
        <begin position="242"/>
        <end position="258"/>
    </location>
</feature>
<evidence type="ECO:0000256" key="3">
    <source>
        <dbReference type="ARBA" id="ARBA00022692"/>
    </source>
</evidence>
<dbReference type="PANTHER" id="PTHR30477">
    <property type="entry name" value="ABC-TRANSPORTER METAL-BINDING PROTEIN"/>
    <property type="match status" value="1"/>
</dbReference>
<feature type="transmembrane region" description="Helical" evidence="7">
    <location>
        <begin position="128"/>
        <end position="149"/>
    </location>
</feature>
<dbReference type="RefSeq" id="WP_126464933.1">
    <property type="nucleotide sequence ID" value="NZ_JAUSWF010000010.1"/>
</dbReference>